<gene>
    <name evidence="2" type="ORF">FY036_07755</name>
</gene>
<dbReference type="EMBL" id="VSZS01000059">
    <property type="protein sequence ID" value="TYR33465.1"/>
    <property type="molecule type" value="Genomic_DNA"/>
</dbReference>
<reference evidence="2 3" key="2">
    <citation type="submission" date="2019-09" db="EMBL/GenBank/DDBJ databases">
        <title>Mesorhizobium sp. MaA-C15 isolated from Microcystis aeruginosa.</title>
        <authorList>
            <person name="Jeong S.E."/>
            <person name="Jin H.M."/>
            <person name="Jeon C.O."/>
        </authorList>
    </citation>
    <scope>NUCLEOTIDE SEQUENCE [LARGE SCALE GENOMIC DNA]</scope>
    <source>
        <strain evidence="2 3">MaA-C15</strain>
    </source>
</reference>
<evidence type="ECO:0000256" key="1">
    <source>
        <dbReference type="SAM" id="SignalP"/>
    </source>
</evidence>
<accession>A0A5D4H1T0</accession>
<dbReference type="RefSeq" id="WP_148914138.1">
    <property type="nucleotide sequence ID" value="NZ_VSZS01000059.1"/>
</dbReference>
<feature type="chain" id="PRO_5022689523" evidence="1">
    <location>
        <begin position="27"/>
        <end position="84"/>
    </location>
</feature>
<reference evidence="2 3" key="1">
    <citation type="submission" date="2019-08" db="EMBL/GenBank/DDBJ databases">
        <authorList>
            <person name="Seo Y.L."/>
        </authorList>
    </citation>
    <scope>NUCLEOTIDE SEQUENCE [LARGE SCALE GENOMIC DNA]</scope>
    <source>
        <strain evidence="2 3">MaA-C15</strain>
    </source>
</reference>
<sequence length="84" mass="9056">MKSNVAWLRQRVAALAIVTTSLSACATVGSDPVGVSVCPPVVEYSRELQMRAADELALLPDRSAIVAMMSDYEVMRNQARACRG</sequence>
<keyword evidence="1" id="KW-0732">Signal</keyword>
<protein>
    <submittedName>
        <fullName evidence="2">Uncharacterized protein</fullName>
    </submittedName>
</protein>
<feature type="signal peptide" evidence="1">
    <location>
        <begin position="1"/>
        <end position="26"/>
    </location>
</feature>
<dbReference type="OrthoDB" id="8451006at2"/>
<proteinExistence type="predicted"/>
<comment type="caution">
    <text evidence="2">The sequence shown here is derived from an EMBL/GenBank/DDBJ whole genome shotgun (WGS) entry which is preliminary data.</text>
</comment>
<dbReference type="PROSITE" id="PS51257">
    <property type="entry name" value="PROKAR_LIPOPROTEIN"/>
    <property type="match status" value="1"/>
</dbReference>
<keyword evidence="3" id="KW-1185">Reference proteome</keyword>
<name>A0A5D4H1T0_9HYPH</name>
<dbReference type="Proteomes" id="UP000323258">
    <property type="component" value="Unassembled WGS sequence"/>
</dbReference>
<evidence type="ECO:0000313" key="3">
    <source>
        <dbReference type="Proteomes" id="UP000323258"/>
    </source>
</evidence>
<organism evidence="2 3">
    <name type="scientific">Neoaquamicrobium microcysteis</name>
    <dbReference type="NCBI Taxonomy" id="2682781"/>
    <lineage>
        <taxon>Bacteria</taxon>
        <taxon>Pseudomonadati</taxon>
        <taxon>Pseudomonadota</taxon>
        <taxon>Alphaproteobacteria</taxon>
        <taxon>Hyphomicrobiales</taxon>
        <taxon>Phyllobacteriaceae</taxon>
        <taxon>Neoaquamicrobium</taxon>
    </lineage>
</organism>
<evidence type="ECO:0000313" key="2">
    <source>
        <dbReference type="EMBL" id="TYR33465.1"/>
    </source>
</evidence>
<dbReference type="AlphaFoldDB" id="A0A5D4H1T0"/>